<evidence type="ECO:0000313" key="3">
    <source>
        <dbReference type="Proteomes" id="UP000005237"/>
    </source>
</evidence>
<evidence type="ECO:0000256" key="1">
    <source>
        <dbReference type="SAM" id="Phobius"/>
    </source>
</evidence>
<dbReference type="Proteomes" id="UP000005237">
    <property type="component" value="Unassembled WGS sequence"/>
</dbReference>
<sequence length="119" mass="13767">MSAPPEYSETVDETIEATSKDEMPPIYVMDVENLTWQRSFPPTYDQEQRQFDEPFRSIEAAIEDEQTRRYNCGLCILSETKTFLVCFLVVFLGILVLLPTLFFVTLLNKEHDPNVIPSI</sequence>
<accession>A0A8R1HM83</accession>
<evidence type="ECO:0000313" key="2">
    <source>
        <dbReference type="EnsemblMetazoa" id="CJA01759.1"/>
    </source>
</evidence>
<keyword evidence="1" id="KW-0812">Transmembrane</keyword>
<keyword evidence="1" id="KW-0472">Membrane</keyword>
<keyword evidence="1" id="KW-1133">Transmembrane helix</keyword>
<dbReference type="AlphaFoldDB" id="A0A8R1HM83"/>
<keyword evidence="3" id="KW-1185">Reference proteome</keyword>
<name>A0A8R1HM83_CAEJA</name>
<protein>
    <submittedName>
        <fullName evidence="2">Uncharacterized protein</fullName>
    </submittedName>
</protein>
<reference evidence="2" key="2">
    <citation type="submission" date="2022-06" db="UniProtKB">
        <authorList>
            <consortium name="EnsemblMetazoa"/>
        </authorList>
    </citation>
    <scope>IDENTIFICATION</scope>
    <source>
        <strain evidence="2">DF5081</strain>
    </source>
</reference>
<feature type="transmembrane region" description="Helical" evidence="1">
    <location>
        <begin position="83"/>
        <end position="107"/>
    </location>
</feature>
<reference evidence="3" key="1">
    <citation type="submission" date="2010-08" db="EMBL/GenBank/DDBJ databases">
        <authorList>
            <consortium name="Caenorhabditis japonica Sequencing Consortium"/>
            <person name="Wilson R.K."/>
        </authorList>
    </citation>
    <scope>NUCLEOTIDE SEQUENCE [LARGE SCALE GENOMIC DNA]</scope>
    <source>
        <strain evidence="3">DF5081</strain>
    </source>
</reference>
<proteinExistence type="predicted"/>
<organism evidence="2 3">
    <name type="scientific">Caenorhabditis japonica</name>
    <dbReference type="NCBI Taxonomy" id="281687"/>
    <lineage>
        <taxon>Eukaryota</taxon>
        <taxon>Metazoa</taxon>
        <taxon>Ecdysozoa</taxon>
        <taxon>Nematoda</taxon>
        <taxon>Chromadorea</taxon>
        <taxon>Rhabditida</taxon>
        <taxon>Rhabditina</taxon>
        <taxon>Rhabditomorpha</taxon>
        <taxon>Rhabditoidea</taxon>
        <taxon>Rhabditidae</taxon>
        <taxon>Peloderinae</taxon>
        <taxon>Caenorhabditis</taxon>
    </lineage>
</organism>
<dbReference type="OMA" id="YCETVDE"/>
<dbReference type="EnsemblMetazoa" id="CJA01759.1">
    <property type="protein sequence ID" value="CJA01759.1"/>
    <property type="gene ID" value="WBGene00120963"/>
</dbReference>